<dbReference type="InterPro" id="IPR001564">
    <property type="entry name" value="Nucleoside_diP_kinase"/>
</dbReference>
<comment type="similarity">
    <text evidence="1 6 7">Belongs to the NDK family.</text>
</comment>
<protein>
    <submittedName>
        <fullName evidence="9">Nucleoside-diphosphate kinase</fullName>
        <ecNumber evidence="9">2.7.4.6</ecNumber>
    </submittedName>
</protein>
<dbReference type="InterPro" id="IPR034907">
    <property type="entry name" value="NDK-like_dom"/>
</dbReference>
<reference evidence="9" key="1">
    <citation type="journal article" date="2020" name="mSystems">
        <title>Genome- and Community-Level Interaction Insights into Carbon Utilization and Element Cycling Functions of Hydrothermarchaeota in Hydrothermal Sediment.</title>
        <authorList>
            <person name="Zhou Z."/>
            <person name="Liu Y."/>
            <person name="Xu W."/>
            <person name="Pan J."/>
            <person name="Luo Z.H."/>
            <person name="Li M."/>
        </authorList>
    </citation>
    <scope>NUCLEOTIDE SEQUENCE [LARGE SCALE GENOMIC DNA]</scope>
    <source>
        <strain evidence="9">SpSt-914</strain>
    </source>
</reference>
<dbReference type="CDD" id="cd04413">
    <property type="entry name" value="NDPk_I"/>
    <property type="match status" value="1"/>
</dbReference>
<evidence type="ECO:0000259" key="8">
    <source>
        <dbReference type="SMART" id="SM00562"/>
    </source>
</evidence>
<feature type="binding site" evidence="6">
    <location>
        <position position="85"/>
    </location>
    <ligand>
        <name>ATP</name>
        <dbReference type="ChEBI" id="CHEBI:30616"/>
    </ligand>
</feature>
<dbReference type="GO" id="GO:0006183">
    <property type="term" value="P:GTP biosynthetic process"/>
    <property type="evidence" value="ECO:0007669"/>
    <property type="project" value="InterPro"/>
</dbReference>
<dbReference type="EMBL" id="DTMZ01000141">
    <property type="protein sequence ID" value="HGD13577.1"/>
    <property type="molecule type" value="Genomic_DNA"/>
</dbReference>
<dbReference type="PANTHER" id="PTHR46161:SF3">
    <property type="entry name" value="NUCLEOSIDE DIPHOSPHATE KINASE DDB_G0292928-RELATED"/>
    <property type="match status" value="1"/>
</dbReference>
<name>A0A7V3V0C9_UNCW3</name>
<dbReference type="GO" id="GO:0005524">
    <property type="term" value="F:ATP binding"/>
    <property type="evidence" value="ECO:0007669"/>
    <property type="project" value="UniProtKB-KW"/>
</dbReference>
<evidence type="ECO:0000256" key="5">
    <source>
        <dbReference type="ARBA" id="ARBA00022840"/>
    </source>
</evidence>
<dbReference type="SUPFAM" id="SSF54919">
    <property type="entry name" value="Nucleoside diphosphate kinase, NDK"/>
    <property type="match status" value="1"/>
</dbReference>
<keyword evidence="2 9" id="KW-0808">Transferase</keyword>
<keyword evidence="5" id="KW-0067">ATP-binding</keyword>
<dbReference type="GO" id="GO:0006228">
    <property type="term" value="P:UTP biosynthetic process"/>
    <property type="evidence" value="ECO:0007669"/>
    <property type="project" value="InterPro"/>
</dbReference>
<feature type="domain" description="Nucleoside diphosphate kinase-like" evidence="8">
    <location>
        <begin position="1"/>
        <end position="134"/>
    </location>
</feature>
<evidence type="ECO:0000256" key="1">
    <source>
        <dbReference type="ARBA" id="ARBA00008142"/>
    </source>
</evidence>
<dbReference type="AlphaFoldDB" id="A0A7V3V0C9"/>
<evidence type="ECO:0000256" key="3">
    <source>
        <dbReference type="ARBA" id="ARBA00022741"/>
    </source>
</evidence>
<feature type="binding site" evidence="6">
    <location>
        <position position="102"/>
    </location>
    <ligand>
        <name>ATP</name>
        <dbReference type="ChEBI" id="CHEBI:30616"/>
    </ligand>
</feature>
<feature type="binding site" evidence="6">
    <location>
        <position position="91"/>
    </location>
    <ligand>
        <name>ATP</name>
        <dbReference type="ChEBI" id="CHEBI:30616"/>
    </ligand>
</feature>
<dbReference type="Pfam" id="PF00334">
    <property type="entry name" value="NDK"/>
    <property type="match status" value="1"/>
</dbReference>
<dbReference type="PROSITE" id="PS51374">
    <property type="entry name" value="NDPK_LIKE"/>
    <property type="match status" value="1"/>
</dbReference>
<feature type="binding site" evidence="6">
    <location>
        <position position="9"/>
    </location>
    <ligand>
        <name>ATP</name>
        <dbReference type="ChEBI" id="CHEBI:30616"/>
    </ligand>
</feature>
<dbReference type="GO" id="GO:0006241">
    <property type="term" value="P:CTP biosynthetic process"/>
    <property type="evidence" value="ECO:0007669"/>
    <property type="project" value="InterPro"/>
</dbReference>
<feature type="binding site" evidence="6">
    <location>
        <position position="57"/>
    </location>
    <ligand>
        <name>ATP</name>
        <dbReference type="ChEBI" id="CHEBI:30616"/>
    </ligand>
</feature>
<feature type="active site" description="Pros-phosphohistidine intermediate" evidence="6">
    <location>
        <position position="115"/>
    </location>
</feature>
<dbReference type="PANTHER" id="PTHR46161">
    <property type="entry name" value="NUCLEOSIDE DIPHOSPHATE KINASE"/>
    <property type="match status" value="1"/>
</dbReference>
<evidence type="ECO:0000256" key="2">
    <source>
        <dbReference type="ARBA" id="ARBA00022679"/>
    </source>
</evidence>
<organism evidence="9">
    <name type="scientific">candidate division WOR-3 bacterium</name>
    <dbReference type="NCBI Taxonomy" id="2052148"/>
    <lineage>
        <taxon>Bacteria</taxon>
        <taxon>Bacteria division WOR-3</taxon>
    </lineage>
</organism>
<dbReference type="InterPro" id="IPR036850">
    <property type="entry name" value="NDK-like_dom_sf"/>
</dbReference>
<dbReference type="NCBIfam" id="NF001908">
    <property type="entry name" value="PRK00668.1"/>
    <property type="match status" value="1"/>
</dbReference>
<evidence type="ECO:0000256" key="4">
    <source>
        <dbReference type="ARBA" id="ARBA00022777"/>
    </source>
</evidence>
<proteinExistence type="inferred from homology"/>
<dbReference type="Gene3D" id="3.30.70.141">
    <property type="entry name" value="Nucleoside diphosphate kinase-like domain"/>
    <property type="match status" value="1"/>
</dbReference>
<dbReference type="PRINTS" id="PR01243">
    <property type="entry name" value="NUCDPKINASE"/>
</dbReference>
<accession>A0A7V3V0C9</accession>
<sequence>MEQSLLVIKPDAVKEGHIGEIITTVEKSGLKITGLVMRHLSSSEAERFYSVHKDKEFFAGLVEFISSGPVVAVRVAGENARLRLRQLVGDTDPAKAKPGTIRARFGSSVRMNAVHASNPAEDVAAELSFFFEKP</sequence>
<dbReference type="GO" id="GO:0004550">
    <property type="term" value="F:nucleoside diphosphate kinase activity"/>
    <property type="evidence" value="ECO:0007669"/>
    <property type="project" value="UniProtKB-EC"/>
</dbReference>
<keyword evidence="4 9" id="KW-0418">Kinase</keyword>
<evidence type="ECO:0000256" key="6">
    <source>
        <dbReference type="PROSITE-ProRule" id="PRU00706"/>
    </source>
</evidence>
<comment type="caution">
    <text evidence="9">The sequence shown here is derived from an EMBL/GenBank/DDBJ whole genome shotgun (WGS) entry which is preliminary data.</text>
</comment>
<keyword evidence="3" id="KW-0547">Nucleotide-binding</keyword>
<feature type="binding site" evidence="6">
    <location>
        <position position="112"/>
    </location>
    <ligand>
        <name>ATP</name>
        <dbReference type="ChEBI" id="CHEBI:30616"/>
    </ligand>
</feature>
<gene>
    <name evidence="9" type="ORF">ENX16_05830</name>
</gene>
<dbReference type="EC" id="2.7.4.6" evidence="9"/>
<evidence type="ECO:0000313" key="9">
    <source>
        <dbReference type="EMBL" id="HGD13577.1"/>
    </source>
</evidence>
<dbReference type="SMART" id="SM00562">
    <property type="entry name" value="NDK"/>
    <property type="match status" value="1"/>
</dbReference>
<evidence type="ECO:0000256" key="7">
    <source>
        <dbReference type="RuleBase" id="RU004011"/>
    </source>
</evidence>